<proteinExistence type="inferred from homology"/>
<evidence type="ECO:0000256" key="1">
    <source>
        <dbReference type="ARBA" id="ARBA00004651"/>
    </source>
</evidence>
<organism evidence="11 12">
    <name type="scientific">Cutibacterium avidum</name>
    <dbReference type="NCBI Taxonomy" id="33010"/>
    <lineage>
        <taxon>Bacteria</taxon>
        <taxon>Bacillati</taxon>
        <taxon>Actinomycetota</taxon>
        <taxon>Actinomycetes</taxon>
        <taxon>Propionibacteriales</taxon>
        <taxon>Propionibacteriaceae</taxon>
        <taxon>Cutibacterium</taxon>
    </lineage>
</organism>
<evidence type="ECO:0000256" key="8">
    <source>
        <dbReference type="ARBA" id="ARBA00035585"/>
    </source>
</evidence>
<evidence type="ECO:0000313" key="11">
    <source>
        <dbReference type="EMBL" id="RFT44428.1"/>
    </source>
</evidence>
<dbReference type="EMBL" id="NOWI01000005">
    <property type="protein sequence ID" value="RFT44428.1"/>
    <property type="molecule type" value="Genomic_DNA"/>
</dbReference>
<protein>
    <recommendedName>
        <fullName evidence="10">Fluoride-specific ion channel FluC</fullName>
    </recommendedName>
</protein>
<keyword evidence="2 10" id="KW-1003">Cell membrane</keyword>
<keyword evidence="10" id="KW-0915">Sodium</keyword>
<comment type="catalytic activity">
    <reaction evidence="8">
        <text>fluoride(in) = fluoride(out)</text>
        <dbReference type="Rhea" id="RHEA:76159"/>
        <dbReference type="ChEBI" id="CHEBI:17051"/>
    </reaction>
    <physiologicalReaction direction="left-to-right" evidence="8">
        <dbReference type="Rhea" id="RHEA:76160"/>
    </physiologicalReaction>
</comment>
<dbReference type="HAMAP" id="MF_00454">
    <property type="entry name" value="FluC"/>
    <property type="match status" value="1"/>
</dbReference>
<reference evidence="11 12" key="1">
    <citation type="submission" date="2017-07" db="EMBL/GenBank/DDBJ databases">
        <authorList>
            <person name="Sun Z.S."/>
            <person name="Albrecht U."/>
            <person name="Echele G."/>
            <person name="Lee C.C."/>
        </authorList>
    </citation>
    <scope>NUCLEOTIDE SEQUENCE [LARGE SCALE GENOMIC DNA]</scope>
    <source>
        <strain evidence="11 12">P16-029</strain>
    </source>
</reference>
<keyword evidence="10" id="KW-0406">Ion transport</keyword>
<evidence type="ECO:0000256" key="7">
    <source>
        <dbReference type="ARBA" id="ARBA00035120"/>
    </source>
</evidence>
<dbReference type="RefSeq" id="WP_117189286.1">
    <property type="nucleotide sequence ID" value="NZ_JASORL010000024.1"/>
</dbReference>
<dbReference type="Pfam" id="PF02537">
    <property type="entry name" value="CRCB"/>
    <property type="match status" value="1"/>
</dbReference>
<dbReference type="GO" id="GO:0005886">
    <property type="term" value="C:plasma membrane"/>
    <property type="evidence" value="ECO:0007669"/>
    <property type="project" value="UniProtKB-SubCell"/>
</dbReference>
<keyword evidence="3 10" id="KW-0812">Transmembrane</keyword>
<evidence type="ECO:0000256" key="4">
    <source>
        <dbReference type="ARBA" id="ARBA00022989"/>
    </source>
</evidence>
<evidence type="ECO:0000256" key="10">
    <source>
        <dbReference type="HAMAP-Rule" id="MF_00454"/>
    </source>
</evidence>
<evidence type="ECO:0000256" key="9">
    <source>
        <dbReference type="ARBA" id="ARBA00049940"/>
    </source>
</evidence>
<evidence type="ECO:0000256" key="6">
    <source>
        <dbReference type="ARBA" id="ARBA00023303"/>
    </source>
</evidence>
<accession>A0A3E2DGG7</accession>
<dbReference type="Proteomes" id="UP000259211">
    <property type="component" value="Unassembled WGS sequence"/>
</dbReference>
<keyword evidence="5 10" id="KW-0472">Membrane</keyword>
<gene>
    <name evidence="10" type="primary">fluC</name>
    <name evidence="10" type="synonym">crcB</name>
    <name evidence="11" type="ORF">CHT91_06190</name>
</gene>
<dbReference type="InterPro" id="IPR003691">
    <property type="entry name" value="FluC"/>
</dbReference>
<dbReference type="GO" id="GO:0062054">
    <property type="term" value="F:fluoride channel activity"/>
    <property type="evidence" value="ECO:0007669"/>
    <property type="project" value="UniProtKB-UniRule"/>
</dbReference>
<dbReference type="GO" id="GO:0140114">
    <property type="term" value="P:cellular detoxification of fluoride"/>
    <property type="evidence" value="ECO:0007669"/>
    <property type="project" value="UniProtKB-UniRule"/>
</dbReference>
<keyword evidence="6 10" id="KW-0407">Ion channel</keyword>
<dbReference type="AlphaFoldDB" id="A0A3E2DGG7"/>
<comment type="function">
    <text evidence="9 10">Fluoride-specific ion channel. Important for reducing fluoride concentration in the cell, thus reducing its toxicity.</text>
</comment>
<comment type="caution">
    <text evidence="10">Lacks conserved residue(s) required for the propagation of feature annotation.</text>
</comment>
<keyword evidence="10" id="KW-0813">Transport</keyword>
<evidence type="ECO:0000313" key="12">
    <source>
        <dbReference type="Proteomes" id="UP000259211"/>
    </source>
</evidence>
<evidence type="ECO:0000256" key="3">
    <source>
        <dbReference type="ARBA" id="ARBA00022692"/>
    </source>
</evidence>
<comment type="activity regulation">
    <text evidence="10">Na(+) is not transported, but it plays an essential structural role and its presence is essential for fluoride channel function.</text>
</comment>
<comment type="similarity">
    <text evidence="7 10">Belongs to the fluoride channel Fluc/FEX (TC 1.A.43) family.</text>
</comment>
<dbReference type="PANTHER" id="PTHR28259:SF1">
    <property type="entry name" value="FLUORIDE EXPORT PROTEIN 1-RELATED"/>
    <property type="match status" value="1"/>
</dbReference>
<name>A0A3E2DGG7_9ACTN</name>
<evidence type="ECO:0000256" key="2">
    <source>
        <dbReference type="ARBA" id="ARBA00022475"/>
    </source>
</evidence>
<comment type="caution">
    <text evidence="11">The sequence shown here is derived from an EMBL/GenBank/DDBJ whole genome shotgun (WGS) entry which is preliminary data.</text>
</comment>
<feature type="transmembrane region" description="Helical" evidence="10">
    <location>
        <begin position="97"/>
        <end position="119"/>
    </location>
</feature>
<evidence type="ECO:0000256" key="5">
    <source>
        <dbReference type="ARBA" id="ARBA00023136"/>
    </source>
</evidence>
<feature type="transmembrane region" description="Helical" evidence="10">
    <location>
        <begin position="33"/>
        <end position="55"/>
    </location>
</feature>
<comment type="subcellular location">
    <subcellularLocation>
        <location evidence="1 10">Cell membrane</location>
        <topology evidence="1 10">Multi-pass membrane protein</topology>
    </subcellularLocation>
</comment>
<feature type="binding site" evidence="10">
    <location>
        <position position="74"/>
    </location>
    <ligand>
        <name>Na(+)</name>
        <dbReference type="ChEBI" id="CHEBI:29101"/>
        <note>structural</note>
    </ligand>
</feature>
<keyword evidence="4 10" id="KW-1133">Transmembrane helix</keyword>
<dbReference type="PANTHER" id="PTHR28259">
    <property type="entry name" value="FLUORIDE EXPORT PROTEIN 1-RELATED"/>
    <property type="match status" value="1"/>
</dbReference>
<dbReference type="GO" id="GO:0046872">
    <property type="term" value="F:metal ion binding"/>
    <property type="evidence" value="ECO:0007669"/>
    <property type="project" value="UniProtKB-KW"/>
</dbReference>
<sequence>MTMLWICLAGGLGAVTRFVLDSRVNSRFPAPVPVGTLVINVLGSLLLGFIIAVALNHVGFSQSLKGPLGTGFCGGFTTFSTASVETSRTASSRGMSVGALHCLGMAIAGALAAILGLSLGSLV</sequence>
<feature type="binding site" evidence="10">
    <location>
        <position position="77"/>
    </location>
    <ligand>
        <name>Na(+)</name>
        <dbReference type="ChEBI" id="CHEBI:29101"/>
        <note>structural</note>
    </ligand>
</feature>
<keyword evidence="10" id="KW-0479">Metal-binding</keyword>